<accession>A0ABU1SZX7</accession>
<evidence type="ECO:0000313" key="2">
    <source>
        <dbReference type="Proteomes" id="UP001266099"/>
    </source>
</evidence>
<dbReference type="EMBL" id="JAVDUJ010000001">
    <property type="protein sequence ID" value="MDR6938691.1"/>
    <property type="molecule type" value="Genomic_DNA"/>
</dbReference>
<evidence type="ECO:0000313" key="1">
    <source>
        <dbReference type="EMBL" id="MDR6938691.1"/>
    </source>
</evidence>
<comment type="caution">
    <text evidence="1">The sequence shown here is derived from an EMBL/GenBank/DDBJ whole genome shotgun (WGS) entry which is preliminary data.</text>
</comment>
<name>A0ABU1SZX7_9ACTO</name>
<sequence>MAWLRSVDEFTGSLNNIEGFTQGTGEMSPLTALQWGELFDKVGEAQ</sequence>
<proteinExistence type="predicted"/>
<dbReference type="Proteomes" id="UP001266099">
    <property type="component" value="Unassembled WGS sequence"/>
</dbReference>
<keyword evidence="2" id="KW-1185">Reference proteome</keyword>
<reference evidence="1 2" key="1">
    <citation type="submission" date="2023-07" db="EMBL/GenBank/DDBJ databases">
        <title>Sequencing the genomes of 1000 actinobacteria strains.</title>
        <authorList>
            <person name="Klenk H.-P."/>
        </authorList>
    </citation>
    <scope>NUCLEOTIDE SEQUENCE [LARGE SCALE GENOMIC DNA]</scope>
    <source>
        <strain evidence="1 2">DSM 15539</strain>
    </source>
</reference>
<organism evidence="1 2">
    <name type="scientific">Arcanobacterium hippocoleae</name>
    <dbReference type="NCBI Taxonomy" id="149017"/>
    <lineage>
        <taxon>Bacteria</taxon>
        <taxon>Bacillati</taxon>
        <taxon>Actinomycetota</taxon>
        <taxon>Actinomycetes</taxon>
        <taxon>Actinomycetales</taxon>
        <taxon>Actinomycetaceae</taxon>
        <taxon>Arcanobacterium</taxon>
    </lineage>
</organism>
<gene>
    <name evidence="1" type="ORF">J2S36_000234</name>
</gene>
<protein>
    <submittedName>
        <fullName evidence="1">Uncharacterized protein</fullName>
    </submittedName>
</protein>